<evidence type="ECO:0000313" key="3">
    <source>
        <dbReference type="EMBL" id="MDX8126794.1"/>
    </source>
</evidence>
<sequence length="734" mass="77227">MNVISSPLFQCRRVSLALLGAGLILAAPARTAPRYAFTGLGLHGDQTSVARDINDQGQILLVNNLPGKDREESTARSYIYRNGSIREITVDGKSAQGYAINNRGEVLASANFDANDPYSGKVFIYRSDDIEMTGLFTDTRNVAGWVINDQGSVAGTDHAIGEEPGAVIYSNGAISQVGRHAISDRASVANAINSRGDIAGYLIDANNIYGTAYIYSHGRLELLGALQGGLFSEVNALNTNGEAVGYSEVAIDPTYNARHAFHYANGRMQDLGSLGGDSRAWDINDTSQIVGYSRTADNSLHATLWNDGRIYDLNRLAGDGWILHNALGINRFGQVVGVGSHDGAEAEGFLLTLHPEWQGNGNGVWDDAARWNYGGFGSFGFAPGQPHDVVINPGGNATILGGANANVRSLAVSGGAGRTVAFNLNDGFTAAEDGTNLRNATLIGSGTLDGGLQIDAASRVEVGGGQQMRLVGGATNNDGTIKLIGAGGSLASLQTDHLLLNQGQLQLQNADADFAGGLENHGQIQIGFGSNSVSGSVINAKDGQIVFSGNGETAFWDAVTLQSGSEMRVARDAAAVFFNQVVVRGGALLSGAGNRYYEGGLSLGDSPAMVSQQGNASFGSENMYLAEIGGLSAGNQFDQLLVAGNLNFGGVLQLMWWDDFNAKVGDVFDLFDWGSSSGKFARIDTQFATLADGLRWDFSRLYTTGEIGVAAVPLPGSFWLFGSALIAMIGRRTF</sequence>
<dbReference type="RefSeq" id="WP_319960891.1">
    <property type="nucleotide sequence ID" value="NZ_JAXARY010000004.1"/>
</dbReference>
<keyword evidence="1" id="KW-0812">Transmembrane</keyword>
<proteinExistence type="predicted"/>
<evidence type="ECO:0000256" key="1">
    <source>
        <dbReference type="SAM" id="Phobius"/>
    </source>
</evidence>
<keyword evidence="2" id="KW-0732">Signal</keyword>
<keyword evidence="1" id="KW-1133">Transmembrane helix</keyword>
<keyword evidence="4" id="KW-1185">Reference proteome</keyword>
<name>A0ABU4UDI7_9GAMM</name>
<evidence type="ECO:0000313" key="4">
    <source>
        <dbReference type="Proteomes" id="UP001284537"/>
    </source>
</evidence>
<feature type="transmembrane region" description="Helical" evidence="1">
    <location>
        <begin position="707"/>
        <end position="729"/>
    </location>
</feature>
<dbReference type="EMBL" id="JAXARY010000004">
    <property type="protein sequence ID" value="MDX8126794.1"/>
    <property type="molecule type" value="Genomic_DNA"/>
</dbReference>
<accession>A0ABU4UDI7</accession>
<evidence type="ECO:0000256" key="2">
    <source>
        <dbReference type="SAM" id="SignalP"/>
    </source>
</evidence>
<evidence type="ECO:0008006" key="5">
    <source>
        <dbReference type="Google" id="ProtNLM"/>
    </source>
</evidence>
<keyword evidence="1" id="KW-0472">Membrane</keyword>
<dbReference type="InterPro" id="IPR014262">
    <property type="entry name" value="HAF_rpt"/>
</dbReference>
<protein>
    <recommendedName>
        <fullName evidence="5">Secreted protein with PEP-CTERM sorting signal</fullName>
    </recommendedName>
</protein>
<organism evidence="3 4">
    <name type="scientific">Methylomonas defluvii</name>
    <dbReference type="NCBI Taxonomy" id="3045149"/>
    <lineage>
        <taxon>Bacteria</taxon>
        <taxon>Pseudomonadati</taxon>
        <taxon>Pseudomonadota</taxon>
        <taxon>Gammaproteobacteria</taxon>
        <taxon>Methylococcales</taxon>
        <taxon>Methylococcaceae</taxon>
        <taxon>Methylomonas</taxon>
    </lineage>
</organism>
<feature type="chain" id="PRO_5046983864" description="Secreted protein with PEP-CTERM sorting signal" evidence="2">
    <location>
        <begin position="27"/>
        <end position="734"/>
    </location>
</feature>
<feature type="signal peptide" evidence="2">
    <location>
        <begin position="1"/>
        <end position="26"/>
    </location>
</feature>
<dbReference type="Proteomes" id="UP001284537">
    <property type="component" value="Unassembled WGS sequence"/>
</dbReference>
<dbReference type="NCBIfam" id="TIGR02913">
    <property type="entry name" value="HAF_rpt"/>
    <property type="match status" value="2"/>
</dbReference>
<comment type="caution">
    <text evidence="3">The sequence shown here is derived from an EMBL/GenBank/DDBJ whole genome shotgun (WGS) entry which is preliminary data.</text>
</comment>
<reference evidence="3 4" key="1">
    <citation type="submission" date="2023-11" db="EMBL/GenBank/DDBJ databases">
        <authorList>
            <person name="Ouyang M.-Y."/>
        </authorList>
    </citation>
    <scope>NUCLEOTIDE SEQUENCE [LARGE SCALE GENOMIC DNA]</scope>
    <source>
        <strain evidence="3 4">OY6</strain>
    </source>
</reference>
<gene>
    <name evidence="3" type="ORF">QLH52_05840</name>
</gene>